<dbReference type="FunFam" id="2.60.40.2660:FF:000001">
    <property type="entry name" value="Ankyrin-3 isoform 2"/>
    <property type="match status" value="1"/>
</dbReference>
<dbReference type="PROSITE" id="PS50017">
    <property type="entry name" value="DEATH_DOMAIN"/>
    <property type="match status" value="1"/>
</dbReference>
<feature type="compositionally biased region" description="Basic and acidic residues" evidence="10">
    <location>
        <begin position="2357"/>
        <end position="2374"/>
    </location>
</feature>
<dbReference type="Pfam" id="PF17809">
    <property type="entry name" value="UPA_2"/>
    <property type="match status" value="1"/>
</dbReference>
<keyword evidence="4" id="KW-0597">Phosphoprotein</keyword>
<feature type="compositionally biased region" description="Basic and acidic residues" evidence="10">
    <location>
        <begin position="2171"/>
        <end position="2180"/>
    </location>
</feature>
<evidence type="ECO:0000256" key="6">
    <source>
        <dbReference type="ARBA" id="ARBA00023043"/>
    </source>
</evidence>
<dbReference type="Proteomes" id="UP000079169">
    <property type="component" value="Unplaced"/>
</dbReference>
<dbReference type="PROSITE" id="PS50297">
    <property type="entry name" value="ANK_REP_REGION"/>
    <property type="match status" value="9"/>
</dbReference>
<accession>A0A3Q0IL42</accession>
<feature type="repeat" description="ANK" evidence="9">
    <location>
        <begin position="178"/>
        <end position="201"/>
    </location>
</feature>
<dbReference type="Pfam" id="PF12796">
    <property type="entry name" value="Ank_2"/>
    <property type="match status" value="3"/>
</dbReference>
<comment type="subcellular location">
    <subcellularLocation>
        <location evidence="1">Cytoplasm</location>
        <location evidence="1">Cytoskeleton</location>
    </subcellularLocation>
    <subcellularLocation>
        <location evidence="2">Membrane</location>
    </subcellularLocation>
</comment>
<keyword evidence="5" id="KW-0677">Repeat</keyword>
<dbReference type="FunFam" id="2.60.220.30:FF:000001">
    <property type="entry name" value="Ankyrin-3 isoform 2"/>
    <property type="match status" value="1"/>
</dbReference>
<feature type="repeat" description="ANK" evidence="9">
    <location>
        <begin position="339"/>
        <end position="371"/>
    </location>
</feature>
<feature type="repeat" description="ANK" evidence="9">
    <location>
        <begin position="211"/>
        <end position="234"/>
    </location>
</feature>
<feature type="domain" description="ZU5" evidence="12">
    <location>
        <begin position="701"/>
        <end position="858"/>
    </location>
</feature>
<evidence type="ECO:0000259" key="11">
    <source>
        <dbReference type="PROSITE" id="PS50017"/>
    </source>
</evidence>
<evidence type="ECO:0000256" key="1">
    <source>
        <dbReference type="ARBA" id="ARBA00004245"/>
    </source>
</evidence>
<feature type="region of interest" description="Disordered" evidence="10">
    <location>
        <begin position="1678"/>
        <end position="1730"/>
    </location>
</feature>
<evidence type="ECO:0000256" key="9">
    <source>
        <dbReference type="PROSITE-ProRule" id="PRU00023"/>
    </source>
</evidence>
<evidence type="ECO:0000259" key="12">
    <source>
        <dbReference type="PROSITE" id="PS51145"/>
    </source>
</evidence>
<dbReference type="SMART" id="SM00248">
    <property type="entry name" value="ANK"/>
    <property type="match status" value="11"/>
</dbReference>
<dbReference type="Pfam" id="PF00531">
    <property type="entry name" value="Death"/>
    <property type="match status" value="1"/>
</dbReference>
<dbReference type="InterPro" id="IPR002110">
    <property type="entry name" value="Ankyrin_rpt"/>
</dbReference>
<dbReference type="Gene3D" id="1.25.40.20">
    <property type="entry name" value="Ankyrin repeat-containing domain"/>
    <property type="match status" value="3"/>
</dbReference>
<keyword evidence="3" id="KW-0963">Cytoplasm</keyword>
<dbReference type="STRING" id="121845.A0A3Q0IL42"/>
<feature type="compositionally biased region" description="Polar residues" evidence="10">
    <location>
        <begin position="28"/>
        <end position="37"/>
    </location>
</feature>
<feature type="repeat" description="ANK" evidence="9">
    <location>
        <begin position="145"/>
        <end position="173"/>
    </location>
</feature>
<keyword evidence="13" id="KW-1185">Reference proteome</keyword>
<feature type="compositionally biased region" description="Low complexity" evidence="10">
    <location>
        <begin position="1769"/>
        <end position="1779"/>
    </location>
</feature>
<dbReference type="RefSeq" id="XP_026676974.1">
    <property type="nucleotide sequence ID" value="XM_026821173.1"/>
</dbReference>
<dbReference type="PROSITE" id="PS51145">
    <property type="entry name" value="ZU5"/>
    <property type="match status" value="2"/>
</dbReference>
<dbReference type="KEGG" id="dci:103505993"/>
<evidence type="ECO:0000256" key="2">
    <source>
        <dbReference type="ARBA" id="ARBA00004370"/>
    </source>
</evidence>
<dbReference type="InterPro" id="IPR051165">
    <property type="entry name" value="Multifunctional_ANK_Repeat"/>
</dbReference>
<evidence type="ECO:0000256" key="4">
    <source>
        <dbReference type="ARBA" id="ARBA00022553"/>
    </source>
</evidence>
<reference evidence="14" key="1">
    <citation type="submission" date="2025-08" db="UniProtKB">
        <authorList>
            <consortium name="RefSeq"/>
        </authorList>
    </citation>
    <scope>IDENTIFICATION</scope>
</reference>
<dbReference type="GeneID" id="103505993"/>
<dbReference type="Pfam" id="PF00023">
    <property type="entry name" value="Ank"/>
    <property type="match status" value="2"/>
</dbReference>
<evidence type="ECO:0000313" key="14">
    <source>
        <dbReference type="RefSeq" id="XP_026676974.1"/>
    </source>
</evidence>
<dbReference type="InterPro" id="IPR011029">
    <property type="entry name" value="DEATH-like_dom_sf"/>
</dbReference>
<feature type="domain" description="ZU5" evidence="12">
    <location>
        <begin position="1090"/>
        <end position="1237"/>
    </location>
</feature>
<dbReference type="PROSITE" id="PS50088">
    <property type="entry name" value="ANK_REPEAT"/>
    <property type="match status" value="9"/>
</dbReference>
<dbReference type="SMART" id="SM00005">
    <property type="entry name" value="DEATH"/>
    <property type="match status" value="1"/>
</dbReference>
<feature type="repeat" description="ANK" evidence="9">
    <location>
        <begin position="527"/>
        <end position="559"/>
    </location>
</feature>
<dbReference type="InterPro" id="IPR000488">
    <property type="entry name" value="Death_dom"/>
</dbReference>
<evidence type="ECO:0000313" key="13">
    <source>
        <dbReference type="Proteomes" id="UP000079169"/>
    </source>
</evidence>
<feature type="region of interest" description="Disordered" evidence="10">
    <location>
        <begin position="2342"/>
        <end position="2429"/>
    </location>
</feature>
<dbReference type="Gene3D" id="1.10.533.10">
    <property type="entry name" value="Death Domain, Fas"/>
    <property type="match status" value="1"/>
</dbReference>
<dbReference type="GO" id="GO:0016020">
    <property type="term" value="C:membrane"/>
    <property type="evidence" value="ECO:0007669"/>
    <property type="project" value="UniProtKB-SubCell"/>
</dbReference>
<dbReference type="SMART" id="SM00218">
    <property type="entry name" value="ZU5"/>
    <property type="match status" value="1"/>
</dbReference>
<evidence type="ECO:0000256" key="7">
    <source>
        <dbReference type="ARBA" id="ARBA00023136"/>
    </source>
</evidence>
<dbReference type="GO" id="GO:0005856">
    <property type="term" value="C:cytoskeleton"/>
    <property type="evidence" value="ECO:0007669"/>
    <property type="project" value="UniProtKB-SubCell"/>
</dbReference>
<dbReference type="SUPFAM" id="SSF47986">
    <property type="entry name" value="DEATH domain"/>
    <property type="match status" value="1"/>
</dbReference>
<dbReference type="PANTHER" id="PTHR24123:SF141">
    <property type="entry name" value="ANKYRIN 2, ISOFORM U"/>
    <property type="match status" value="1"/>
</dbReference>
<dbReference type="InterPro" id="IPR000906">
    <property type="entry name" value="ZU5_dom"/>
</dbReference>
<dbReference type="PaxDb" id="121845-A0A3Q0IL42"/>
<proteinExistence type="predicted"/>
<dbReference type="FunFam" id="2.60.220.30:FF:000009">
    <property type="entry name" value="Ankyrin 2, isoform G"/>
    <property type="match status" value="1"/>
</dbReference>
<keyword evidence="7" id="KW-0472">Membrane</keyword>
<feature type="region of interest" description="Disordered" evidence="10">
    <location>
        <begin position="16"/>
        <end position="37"/>
    </location>
</feature>
<dbReference type="GO" id="GO:0007165">
    <property type="term" value="P:signal transduction"/>
    <property type="evidence" value="ECO:0007669"/>
    <property type="project" value="InterPro"/>
</dbReference>
<dbReference type="Gene3D" id="2.60.220.30">
    <property type="match status" value="5"/>
</dbReference>
<evidence type="ECO:0000256" key="10">
    <source>
        <dbReference type="SAM" id="MobiDB-lite"/>
    </source>
</evidence>
<feature type="repeat" description="ANK" evidence="9">
    <location>
        <begin position="112"/>
        <end position="144"/>
    </location>
</feature>
<dbReference type="InterPro" id="IPR040745">
    <property type="entry name" value="Ankyrin_UPA"/>
</dbReference>
<feature type="region of interest" description="Disordered" evidence="10">
    <location>
        <begin position="1758"/>
        <end position="1781"/>
    </location>
</feature>
<feature type="region of interest" description="Disordered" evidence="10">
    <location>
        <begin position="1568"/>
        <end position="1605"/>
    </location>
</feature>
<keyword evidence="6 9" id="KW-0040">ANK repeat</keyword>
<feature type="repeat" description="ANK" evidence="9">
    <location>
        <begin position="475"/>
        <end position="507"/>
    </location>
</feature>
<feature type="repeat" description="ANK" evidence="9">
    <location>
        <begin position="273"/>
        <end position="305"/>
    </location>
</feature>
<feature type="region of interest" description="Disordered" evidence="10">
    <location>
        <begin position="2167"/>
        <end position="2245"/>
    </location>
</feature>
<protein>
    <submittedName>
        <fullName evidence="14">Ankyrin-3-like</fullName>
    </submittedName>
</protein>
<organism evidence="13 14">
    <name type="scientific">Diaphorina citri</name>
    <name type="common">Asian citrus psyllid</name>
    <dbReference type="NCBI Taxonomy" id="121845"/>
    <lineage>
        <taxon>Eukaryota</taxon>
        <taxon>Metazoa</taxon>
        <taxon>Ecdysozoa</taxon>
        <taxon>Arthropoda</taxon>
        <taxon>Hexapoda</taxon>
        <taxon>Insecta</taxon>
        <taxon>Pterygota</taxon>
        <taxon>Neoptera</taxon>
        <taxon>Paraneoptera</taxon>
        <taxon>Hemiptera</taxon>
        <taxon>Sternorrhyncha</taxon>
        <taxon>Psylloidea</taxon>
        <taxon>Psyllidae</taxon>
        <taxon>Diaphorininae</taxon>
        <taxon>Diaphorina</taxon>
    </lineage>
</organism>
<feature type="repeat" description="ANK" evidence="9">
    <location>
        <begin position="306"/>
        <end position="338"/>
    </location>
</feature>
<feature type="compositionally biased region" description="Acidic residues" evidence="10">
    <location>
        <begin position="2236"/>
        <end position="2245"/>
    </location>
</feature>
<feature type="region of interest" description="Disordered" evidence="10">
    <location>
        <begin position="2126"/>
        <end position="2150"/>
    </location>
</feature>
<dbReference type="PRINTS" id="PR01415">
    <property type="entry name" value="ANKYRIN"/>
</dbReference>
<gene>
    <name evidence="14" type="primary">LOC103505993</name>
</gene>
<evidence type="ECO:0000256" key="3">
    <source>
        <dbReference type="ARBA" id="ARBA00022490"/>
    </source>
</evidence>
<name>A0A3Q0IL42_DIACI</name>
<feature type="compositionally biased region" description="Polar residues" evidence="10">
    <location>
        <begin position="2375"/>
        <end position="2413"/>
    </location>
</feature>
<evidence type="ECO:0000256" key="5">
    <source>
        <dbReference type="ARBA" id="ARBA00022737"/>
    </source>
</evidence>
<feature type="region of interest" description="Disordered" evidence="10">
    <location>
        <begin position="52"/>
        <end position="82"/>
    </location>
</feature>
<dbReference type="PANTHER" id="PTHR24123">
    <property type="entry name" value="ANKYRIN REPEAT-CONTAINING"/>
    <property type="match status" value="1"/>
</dbReference>
<dbReference type="CDD" id="cd08317">
    <property type="entry name" value="Death_ank"/>
    <property type="match status" value="1"/>
</dbReference>
<dbReference type="InterPro" id="IPR036770">
    <property type="entry name" value="Ankyrin_rpt-contain_sf"/>
</dbReference>
<feature type="compositionally biased region" description="Low complexity" evidence="10">
    <location>
        <begin position="2196"/>
        <end position="2212"/>
    </location>
</feature>
<dbReference type="SUPFAM" id="SSF48403">
    <property type="entry name" value="Ankyrin repeat"/>
    <property type="match status" value="2"/>
</dbReference>
<keyword evidence="8" id="KW-0206">Cytoskeleton</keyword>
<sequence>MAHFVVAPMAIDVKHHHHPQHSGHHNLPATSISPSPTILSHTQVRAGKELLPRVASTGDGGPDEEAGAKRKIRRDESGEGHTSFLRAARAGHLDKIIEHLKNNVDINTANANGLNALHLASKDGHLHVVTELLSRGANVDSATKKGNTALHIASMAQKSELSKVLIKYNSTVNFPFQDGFTPLAVAMQQGHDKVVAVLLENDTRGKVRLPDGFTPLAVAMQQGHDKVVAVLLENDTRGKVRLPALHIAAKKDDTKAAKLLLENEHNPDVTSKSGFTPLHIASHYGNEGVANILLDKRADVNFSAKSGLTPLHVASFMGCMNIVIYLLQNDANPDIPTVRGETPLHLAARANQTDIIRILLRNGAQVDARAREGHTALSIAQKLGYISVEESLGEGHTALSIAQKLGYISVEESLKGVTETLIIAKGDGEKHKVVAPEIMQETFMSDSEDENVKNDKRLKQAYIHFHIQSVCYVYNGLTPLHLCAQEDRVGVAELLLKNNAQVDTPTKMDIATTLLEYGAKPNAESVAGFTPLHLSASEGHADMSAMLLEHGADVSHAAKEGHTALSIAQKLGYISVEESLKGVTETLIIAKGDGEKHKVVAPEIMQETFMSDSEDENGEDTMLNDQPYRYLTVDEMKSLGDDSLPIDVTRDERTEAQVLSAPPTADHDSISPLHTSYTLNLTNVAAPDNVDLGKAPPSFSFLVSFLVDARGGAMRGCRHSGVRLIVPPRRAAAPTRVTCRYLRKDKLAHPPPLMEGEALASRILELGPVGAKFLGPVMIEVPHFASLRGSEREIVILRSDNGEAWREHTVEASDDVVQEILSHSFEKEDMPPPVEADPSRLTRILTMDFPHYFAVVSRVKQEVHAIGPEGGMVSSSVVPQVQAVFPQGALTKKIKVGLQVNLFKPRKNVPPAALKKITVNHIPKKKRFSLVCKSRRLTMDFPHYFAVVSRVKQEVHAIGPEGGMVSSSVVPQVQAVFPQGALTKKIKVGLQPSSARILIRILFCRPVMIEVPHFASLRGSEREIVILRSDNGEAWREHTVEASDDVVQEILSHSFEKEDMPPPVEADPSRLTRILTMDFPHYFAVVSRVKQEVHAIGPEGGMVSSSVVPQVQAVFPQGALTKKIKVGLQAQPIPTDITAKLLGNRVAVSPIVTIEPRRRKFHKPITLTIPVPQAANKGMINQYSGDAPTLRLLCSITGGTARAQWEDVTGTTPLTFVKDCVSFTTTVSARFWLMDCRNVQDSAKMATELYREAIHVPFMAKFVVFAKRIEQLEARLRVFCMTDDKEDKTLEHQEHFTEVAKSRDVEVLEGKSQFVEFAGNLVPVTKSGDQLRLGFRAFRENRLPFTVRVKDPHADVIGRTLFMREPKVSKGEAPQQPICVLNIVLPDDIIPETSLPESELTRYQYLTDSRGLESYQRTELRLSDISNLLENDWIPLASSLGISNADISQIQADHPGSEAQQAMTMLRLWMKLSSNKPSAATLESALVSIGREDIIRQCIYSDDHTIEPSSEVLYNEPDTITTVRTTDFIEIPRPHTLNIKDNMSDTELSDHADHEELKYKIKENIIEEPSKPVSEHRREIEKRLSQERSASVEKPEKKPDEPKVKSKITENVVLTETLSKEPELSFHEKRLSFERGSSQDRAKITTDAFLQEEKKASAITSPPQENVEVKVDEAAKLSFKEKRKSFEQGSIDKPDKDDKKPKADAKKLNGKLPEVKDEPSSKPEKTITERKVVSETISKTVETIGDKKAIVSEKVTKTTEIKGDQKPVTTETTTTTIQTPGIENPVVSTTITKVTEEVDTVTGPAAKDVVDKSKTSVTETITTVTKDTKPTDQIKTTVESVKGKPVVNETITTVTTDSKPTEGIKTTVVETVKGKPVVSETVTTIKTDSKPTEEIKTTVVETVKVTPVINETITTVTKDTKPTDQIKTTVVETVKDKPSVDEIKTTVVETVTSKPVISETITTITTEGKPADQIKTTIDTMKGKPSVSETITTKTTDKKPTEEIKTTVVETVKSTPVGSETVTKITADGKPEEIKTTVVETVKSKDTQPDKPKNIVEEPIISKTVVSKDIKDTTTREKSPGSITDGLLKDGIRTTESRIVSEIITTKTVDGAPGETKTITEIIKKETGKPDQQTTITEISVGKEPMSLEERRKSELFEGVTQGLLANVKTQEAKHKDMSPKRINTPPPSPADFKDTSTSSPPTEPSWTSSTSAEKTAIFVDTERGTKPTVATTSPQDDDESMDTEGFQEEFLLETPDPEDILKRHIARLEEELQTPILQTPSSIHPYSHETSPILEDIPKNAISESAITEISKQENPNSPIKNREIPNILELEITGREQEIKDEKRKKQRFVGWKTEPSENDDRVTEKNNEKFKSSQNVNTQSETRISPVDTTSSHSDQGTSPLQTQRDTTSPVEKKVFPPQISETRNTPPTFELVLGRKEIHTRDASASSESRLTLYSTQDVDITIRSESHISVTTTRKEADGTQVSETIDMNTRVSAENSQDKPYVISPEVNKEKKREDTVIFSSKKSVYRYDSQDAVSPNFESPMTDDSVSHHITDTGISLTRGTATTTSDTLTSPALLPARAAPFYSDTAVDIELEEAELTDAGLSPIHNDDSSSMDIAFSEVTRTQYTDTASSPMEAKATENVALSPVQITTADTGCVTESVPTCDTGISPITSSNNYQPFPEIPVSTGDVKAIVKLIERKGC</sequence>
<evidence type="ECO:0000256" key="8">
    <source>
        <dbReference type="ARBA" id="ARBA00023212"/>
    </source>
</evidence>
<dbReference type="Gene3D" id="2.60.40.2660">
    <property type="match status" value="1"/>
</dbReference>
<dbReference type="Pfam" id="PF00791">
    <property type="entry name" value="ZU5"/>
    <property type="match status" value="1"/>
</dbReference>
<feature type="domain" description="Death" evidence="11">
    <location>
        <begin position="1418"/>
        <end position="1496"/>
    </location>
</feature>